<evidence type="ECO:0000256" key="15">
    <source>
        <dbReference type="ARBA" id="ARBA00083656"/>
    </source>
</evidence>
<keyword evidence="19" id="KW-1185">Reference proteome</keyword>
<dbReference type="AlphaFoldDB" id="A0A8K0EXM7"/>
<dbReference type="Gene3D" id="3.30.70.250">
    <property type="entry name" value="Malonyl-CoA ACP transacylase, ACP-binding"/>
    <property type="match status" value="1"/>
</dbReference>
<keyword evidence="7" id="KW-0809">Transit peptide</keyword>
<feature type="compositionally biased region" description="Basic and acidic residues" evidence="16">
    <location>
        <begin position="110"/>
        <end position="126"/>
    </location>
</feature>
<organism evidence="18 19">
    <name type="scientific">Branchiostoma lanceolatum</name>
    <name type="common">Common lancelet</name>
    <name type="synonym">Amphioxus lanceolatum</name>
    <dbReference type="NCBI Taxonomy" id="7740"/>
    <lineage>
        <taxon>Eukaryota</taxon>
        <taxon>Metazoa</taxon>
        <taxon>Chordata</taxon>
        <taxon>Cephalochordata</taxon>
        <taxon>Leptocardii</taxon>
        <taxon>Amphioxiformes</taxon>
        <taxon>Branchiostomatidae</taxon>
        <taxon>Branchiostoma</taxon>
    </lineage>
</organism>
<dbReference type="Pfam" id="PF00698">
    <property type="entry name" value="Acyl_transf_1"/>
    <property type="match status" value="1"/>
</dbReference>
<evidence type="ECO:0000256" key="9">
    <source>
        <dbReference type="ARBA" id="ARBA00023128"/>
    </source>
</evidence>
<evidence type="ECO:0000256" key="7">
    <source>
        <dbReference type="ARBA" id="ARBA00022946"/>
    </source>
</evidence>
<sequence>MHRGHQKKQDGCAHGHVNVSTKKLKKKEEEEEGNQLKMASSVLRRLSKAPCCPMVSSFLNCPRLPTSLLTALPSRCKFSQDSNDTTTEDTSKLPLNLEGKTIQELLDDAVTDKSEGPKEKDLTEQKRRTRKDPRKSTILLFPGQGAQFVGMARSLLDYPHVEDIFTRAKDILGYDILQLCLNGPQEELNKTVHCQPAVFLTSLAAVERLREDNPMAVETCVAAAGFSVGEYAALVFSGALSFEEALYVVKERAAAMQRASEEAPSGLLSVMGRPQTKFPQLCHDARIYCREVHHMEDPVCSIANYLYPQARVIGGNKECLPYIRKNGKKYGLARMKPVPVSGAFHTSLMQSAQDATHKALREVDIEVPVINVHSNVDASSYQNPHQMRRLLTQQVTSPVRWEQLMHVLYERPQGQEFPDTFEVGPGSQLGAVLSRCNMKARKEYQKVSCGEEDDYTNVQATAND</sequence>
<evidence type="ECO:0000256" key="4">
    <source>
        <dbReference type="ARBA" id="ARBA00022516"/>
    </source>
</evidence>
<evidence type="ECO:0000256" key="5">
    <source>
        <dbReference type="ARBA" id="ARBA00022679"/>
    </source>
</evidence>
<name>A0A8K0EXM7_BRALA</name>
<keyword evidence="9" id="KW-0496">Mitochondrion</keyword>
<dbReference type="GO" id="GO:0004314">
    <property type="term" value="F:[acyl-carrier-protein] S-malonyltransferase activity"/>
    <property type="evidence" value="ECO:0007669"/>
    <property type="project" value="UniProtKB-EC"/>
</dbReference>
<dbReference type="InterPro" id="IPR001227">
    <property type="entry name" value="Ac_transferase_dom_sf"/>
</dbReference>
<evidence type="ECO:0000256" key="11">
    <source>
        <dbReference type="ARBA" id="ARBA00048404"/>
    </source>
</evidence>
<dbReference type="PANTHER" id="PTHR47170">
    <property type="entry name" value="MALONYL-COA ACP TRANSACYLASE, ACP-BINDING"/>
    <property type="match status" value="1"/>
</dbReference>
<dbReference type="UniPathway" id="UPA00094"/>
<reference evidence="18" key="1">
    <citation type="submission" date="2022-01" db="EMBL/GenBank/DDBJ databases">
        <authorList>
            <person name="Braso-Vives M."/>
        </authorList>
    </citation>
    <scope>NUCLEOTIDE SEQUENCE</scope>
</reference>
<dbReference type="EMBL" id="OV696692">
    <property type="protein sequence ID" value="CAH1270274.1"/>
    <property type="molecule type" value="Genomic_DNA"/>
</dbReference>
<accession>A0A8K0EXM7</accession>
<evidence type="ECO:0000256" key="1">
    <source>
        <dbReference type="ARBA" id="ARBA00004173"/>
    </source>
</evidence>
<dbReference type="GO" id="GO:0006633">
    <property type="term" value="P:fatty acid biosynthetic process"/>
    <property type="evidence" value="ECO:0007669"/>
    <property type="project" value="UniProtKB-UniPathway"/>
</dbReference>
<dbReference type="FunFam" id="3.30.70.250:FF:000005">
    <property type="entry name" value="Malonyl-CoA-acyl carrier protein transacylase, mitochondrial"/>
    <property type="match status" value="1"/>
</dbReference>
<evidence type="ECO:0000256" key="16">
    <source>
        <dbReference type="SAM" id="MobiDB-lite"/>
    </source>
</evidence>
<keyword evidence="8" id="KW-0443">Lipid metabolism</keyword>
<dbReference type="PANTHER" id="PTHR47170:SF2">
    <property type="entry name" value="MALONYL-COA:ACP TRANSACYLASE (MAT) DOMAIN-CONTAINING PROTEIN"/>
    <property type="match status" value="1"/>
</dbReference>
<dbReference type="SUPFAM" id="SSF55048">
    <property type="entry name" value="Probable ACP-binding domain of malonyl-CoA ACP transacylase"/>
    <property type="match status" value="1"/>
</dbReference>
<dbReference type="OrthoDB" id="541883at2759"/>
<dbReference type="Gene3D" id="3.40.366.10">
    <property type="entry name" value="Malonyl-Coenzyme A Acyl Carrier Protein, domain 2"/>
    <property type="match status" value="1"/>
</dbReference>
<evidence type="ECO:0000259" key="17">
    <source>
        <dbReference type="SMART" id="SM00827"/>
    </source>
</evidence>
<dbReference type="InterPro" id="IPR014043">
    <property type="entry name" value="Acyl_transferase_dom"/>
</dbReference>
<evidence type="ECO:0000256" key="8">
    <source>
        <dbReference type="ARBA" id="ARBA00023098"/>
    </source>
</evidence>
<keyword evidence="4" id="KW-0444">Lipid biosynthesis</keyword>
<dbReference type="InterPro" id="IPR052760">
    <property type="entry name" value="Mitochondrial_malonyltrans"/>
</dbReference>
<comment type="catalytic activity">
    <reaction evidence="11">
        <text>holo-[ACP] + malonyl-CoA = malonyl-[ACP] + CoA</text>
        <dbReference type="Rhea" id="RHEA:41792"/>
        <dbReference type="Rhea" id="RHEA-COMP:9623"/>
        <dbReference type="Rhea" id="RHEA-COMP:9685"/>
        <dbReference type="ChEBI" id="CHEBI:57287"/>
        <dbReference type="ChEBI" id="CHEBI:57384"/>
        <dbReference type="ChEBI" id="CHEBI:64479"/>
        <dbReference type="ChEBI" id="CHEBI:78449"/>
        <dbReference type="EC" id="2.3.1.39"/>
    </reaction>
    <physiologicalReaction direction="left-to-right" evidence="11">
        <dbReference type="Rhea" id="RHEA:41793"/>
    </physiologicalReaction>
</comment>
<keyword evidence="6" id="KW-0276">Fatty acid metabolism</keyword>
<feature type="region of interest" description="Disordered" evidence="16">
    <location>
        <begin position="107"/>
        <end position="135"/>
    </location>
</feature>
<evidence type="ECO:0000256" key="3">
    <source>
        <dbReference type="ARBA" id="ARBA00013258"/>
    </source>
</evidence>
<evidence type="ECO:0000256" key="13">
    <source>
        <dbReference type="ARBA" id="ARBA00069490"/>
    </source>
</evidence>
<evidence type="ECO:0000256" key="2">
    <source>
        <dbReference type="ARBA" id="ARBA00005194"/>
    </source>
</evidence>
<dbReference type="GO" id="GO:0005739">
    <property type="term" value="C:mitochondrion"/>
    <property type="evidence" value="ECO:0007669"/>
    <property type="project" value="UniProtKB-SubCell"/>
</dbReference>
<evidence type="ECO:0000256" key="10">
    <source>
        <dbReference type="ARBA" id="ARBA00023160"/>
    </source>
</evidence>
<dbReference type="SMART" id="SM00827">
    <property type="entry name" value="PKS_AT"/>
    <property type="match status" value="1"/>
</dbReference>
<dbReference type="EC" id="2.3.1.39" evidence="3"/>
<evidence type="ECO:0000313" key="18">
    <source>
        <dbReference type="EMBL" id="CAH1270274.1"/>
    </source>
</evidence>
<dbReference type="InterPro" id="IPR016035">
    <property type="entry name" value="Acyl_Trfase/lysoPLipase"/>
</dbReference>
<evidence type="ECO:0000256" key="14">
    <source>
        <dbReference type="ARBA" id="ARBA00077751"/>
    </source>
</evidence>
<comment type="pathway">
    <text evidence="2">Lipid metabolism; fatty acid biosynthesis.</text>
</comment>
<keyword evidence="5" id="KW-0808">Transferase</keyword>
<evidence type="ECO:0000256" key="12">
    <source>
        <dbReference type="ARBA" id="ARBA00061523"/>
    </source>
</evidence>
<proteinExistence type="inferred from homology"/>
<evidence type="ECO:0000256" key="6">
    <source>
        <dbReference type="ARBA" id="ARBA00022832"/>
    </source>
</evidence>
<gene>
    <name evidence="18" type="primary">MCAT</name>
    <name evidence="18" type="ORF">BLAG_LOCUS22609</name>
</gene>
<evidence type="ECO:0000313" key="19">
    <source>
        <dbReference type="Proteomes" id="UP000838412"/>
    </source>
</evidence>
<dbReference type="SUPFAM" id="SSF52151">
    <property type="entry name" value="FabD/lysophospholipase-like"/>
    <property type="match status" value="1"/>
</dbReference>
<feature type="region of interest" description="Disordered" evidence="16">
    <location>
        <begin position="1"/>
        <end position="35"/>
    </location>
</feature>
<feature type="domain" description="Malonyl-CoA:ACP transacylase (MAT)" evidence="17">
    <location>
        <begin position="140"/>
        <end position="463"/>
    </location>
</feature>
<protein>
    <recommendedName>
        <fullName evidence="13">Malonyl-CoA-acyl carrier protein transacylase, mitochondrial</fullName>
        <ecNumber evidence="3">2.3.1.39</ecNumber>
    </recommendedName>
    <alternativeName>
        <fullName evidence="15">Mitochondrial malonyltransferase</fullName>
    </alternativeName>
    <alternativeName>
        <fullName evidence="14">[Acyl-carrier-protein] malonyltransferase</fullName>
    </alternativeName>
</protein>
<dbReference type="InterPro" id="IPR016036">
    <property type="entry name" value="Malonyl_transacylase_ACP-bd"/>
</dbReference>
<comment type="subcellular location">
    <subcellularLocation>
        <location evidence="1">Mitochondrion</location>
    </subcellularLocation>
</comment>
<dbReference type="Proteomes" id="UP000838412">
    <property type="component" value="Chromosome 7"/>
</dbReference>
<comment type="similarity">
    <text evidence="12">Belongs to the type II malonyltransferase family.</text>
</comment>
<keyword evidence="10" id="KW-0275">Fatty acid biosynthesis</keyword>